<dbReference type="OrthoDB" id="9802600at2"/>
<dbReference type="Gene3D" id="1.50.10.10">
    <property type="match status" value="1"/>
</dbReference>
<feature type="domain" description="Glycosyl hydrolase family 95 catalytic" evidence="4">
    <location>
        <begin position="296"/>
        <end position="701"/>
    </location>
</feature>
<keyword evidence="6" id="KW-1185">Reference proteome</keyword>
<evidence type="ECO:0000259" key="3">
    <source>
        <dbReference type="Pfam" id="PF21307"/>
    </source>
</evidence>
<dbReference type="GO" id="GO:0004560">
    <property type="term" value="F:alpha-L-fucosidase activity"/>
    <property type="evidence" value="ECO:0007669"/>
    <property type="project" value="InterPro"/>
</dbReference>
<evidence type="ECO:0000313" key="6">
    <source>
        <dbReference type="Proteomes" id="UP000187181"/>
    </source>
</evidence>
<evidence type="ECO:0000313" key="5">
    <source>
        <dbReference type="EMBL" id="SIT94453.1"/>
    </source>
</evidence>
<dbReference type="Pfam" id="PF14498">
    <property type="entry name" value="Glyco_hyd_65N_2"/>
    <property type="match status" value="1"/>
</dbReference>
<keyword evidence="1" id="KW-0732">Signal</keyword>
<dbReference type="Proteomes" id="UP000187181">
    <property type="component" value="Unassembled WGS sequence"/>
</dbReference>
<dbReference type="InterPro" id="IPR027414">
    <property type="entry name" value="GH95_N_dom"/>
</dbReference>
<gene>
    <name evidence="5" type="ORF">SAMN05444128_3579</name>
</gene>
<dbReference type="Pfam" id="PF22124">
    <property type="entry name" value="Glyco_hydro_95_cat"/>
    <property type="match status" value="1"/>
</dbReference>
<dbReference type="Gene3D" id="2.70.98.50">
    <property type="entry name" value="putative glycoside hydrolase family protein from bacillus halodurans"/>
    <property type="match status" value="1"/>
</dbReference>
<dbReference type="InterPro" id="IPR016518">
    <property type="entry name" value="Alpha-L-fucosidase"/>
</dbReference>
<proteinExistence type="predicted"/>
<dbReference type="InterPro" id="IPR054363">
    <property type="entry name" value="GH95_cat"/>
</dbReference>
<dbReference type="SUPFAM" id="SSF48208">
    <property type="entry name" value="Six-hairpin glycosidases"/>
    <property type="match status" value="1"/>
</dbReference>
<dbReference type="InterPro" id="IPR013780">
    <property type="entry name" value="Glyco_hydro_b"/>
</dbReference>
<dbReference type="GO" id="GO:0005975">
    <property type="term" value="P:carbohydrate metabolic process"/>
    <property type="evidence" value="ECO:0007669"/>
    <property type="project" value="InterPro"/>
</dbReference>
<organism evidence="5 6">
    <name type="scientific">Pontibacter indicus</name>
    <dbReference type="NCBI Taxonomy" id="1317125"/>
    <lineage>
        <taxon>Bacteria</taxon>
        <taxon>Pseudomonadati</taxon>
        <taxon>Bacteroidota</taxon>
        <taxon>Cytophagia</taxon>
        <taxon>Cytophagales</taxon>
        <taxon>Hymenobacteraceae</taxon>
        <taxon>Pontibacter</taxon>
    </lineage>
</organism>
<dbReference type="PANTHER" id="PTHR31084">
    <property type="entry name" value="ALPHA-L-FUCOSIDASE 2"/>
    <property type="match status" value="1"/>
</dbReference>
<accession>A0A1R3XSK5</accession>
<dbReference type="Gene3D" id="2.60.40.1180">
    <property type="entry name" value="Golgi alpha-mannosidase II"/>
    <property type="match status" value="1"/>
</dbReference>
<dbReference type="EMBL" id="FTPP01000004">
    <property type="protein sequence ID" value="SIT94453.1"/>
    <property type="molecule type" value="Genomic_DNA"/>
</dbReference>
<feature type="signal peptide" evidence="1">
    <location>
        <begin position="1"/>
        <end position="23"/>
    </location>
</feature>
<feature type="chain" id="PRO_5012210136" evidence="1">
    <location>
        <begin position="24"/>
        <end position="827"/>
    </location>
</feature>
<dbReference type="PIRSF" id="PIRSF007663">
    <property type="entry name" value="UCP007663"/>
    <property type="match status" value="1"/>
</dbReference>
<reference evidence="6" key="1">
    <citation type="submission" date="2017-01" db="EMBL/GenBank/DDBJ databases">
        <authorList>
            <person name="Varghese N."/>
            <person name="Submissions S."/>
        </authorList>
    </citation>
    <scope>NUCLEOTIDE SEQUENCE [LARGE SCALE GENOMIC DNA]</scope>
    <source>
        <strain evidence="6">LP100</strain>
    </source>
</reference>
<dbReference type="InterPro" id="IPR049053">
    <property type="entry name" value="AFCA-like_C"/>
</dbReference>
<dbReference type="PANTHER" id="PTHR31084:SF0">
    <property type="entry name" value="ALPHA-L-FUCOSIDASE 2"/>
    <property type="match status" value="1"/>
</dbReference>
<dbReference type="InterPro" id="IPR008928">
    <property type="entry name" value="6-hairpin_glycosidase_sf"/>
</dbReference>
<dbReference type="STRING" id="1317125.SAMN05444128_3579"/>
<name>A0A1R3XSK5_9BACT</name>
<feature type="domain" description="Glycosyl hydrolase family 95 N-terminal" evidence="2">
    <location>
        <begin position="33"/>
        <end position="273"/>
    </location>
</feature>
<evidence type="ECO:0000256" key="1">
    <source>
        <dbReference type="SAM" id="SignalP"/>
    </source>
</evidence>
<feature type="domain" description="Alpha fucosidase A-like C-terminal" evidence="3">
    <location>
        <begin position="703"/>
        <end position="777"/>
    </location>
</feature>
<dbReference type="RefSeq" id="WP_076671695.1">
    <property type="nucleotide sequence ID" value="NZ_FTPP01000004.1"/>
</dbReference>
<sequence>MNIRQPFLWFFLSLWFSVSSASAQNTASIYYKLWYKQPAANWNEALPLGNGRLGAMVFGQPAREQLQLNEETVWAGEPGNNVLPALNSALLEIRALIIAGKHKEAQDLAMEKLPRQPTADNNYGMPYQPVGNLFISFPGHEQATDYYRDLDIQQAIATVSYKVNGVTYRREMFSSFTDDVVIVRLTADKPRSLNFTLSADSPHKNYTVRTQGNQLILSGVSGDVDNKKGKVKFQTLVQPETEGGKITSTPEGIQVSGANAATLYISIGTNFKSYSDLSGDGEAKAASLLAGALKKKYKKAKAEHTAFYRNYYDRASLDLGTTADLQKPTDERLAAFARSNDPHLAALYFQFGRYLLISSSQPGTQPANLQGIWNDKIAPPWDSKYTVNINTEMNYWPAEVTNLSEMHSPLFSMLKDLSESGRESASKMYGARGWMMHHNTDIWRITGPIDGAFYGMWPMGGAWLTQHLWQHYLYTGDQAFLKEVYPVLKGSAMFYADVLQEEPTNKWLVVSPSMSPENKHQSGVSIAAGTTMDNQLIFDLFSNVIRTSEVLNLDKAFADSLRIMRDQLPPMQIGQHNQLQEWLQDMDRKDDKHRHVSHLYGLFPSNQVSPYRHPQLFEAAKNSLVYRGDKSTGWSMGWKVNLWARLLDGNRAYKLIQDQLTPAGTEGKGESGGTYPNLFDAHPPFQIDGNFGCTAGIAEMLLQSHDGALHVLPALPDVWQSGEVKGLVARGGFVIDMAWEAGKVKTLKIHSKLGGNCRIRTSDLLQLAGKGNLKEATGENTNFFYQQAAIKEPLVSDKAQVQTTGIADVLEMDLETEKGKTYLLKLN</sequence>
<dbReference type="AlphaFoldDB" id="A0A1R3XSK5"/>
<evidence type="ECO:0000259" key="4">
    <source>
        <dbReference type="Pfam" id="PF22124"/>
    </source>
</evidence>
<evidence type="ECO:0000259" key="2">
    <source>
        <dbReference type="Pfam" id="PF14498"/>
    </source>
</evidence>
<dbReference type="Pfam" id="PF21307">
    <property type="entry name" value="Glyco_hydro_95_C"/>
    <property type="match status" value="1"/>
</dbReference>
<dbReference type="InterPro" id="IPR012341">
    <property type="entry name" value="6hp_glycosidase-like_sf"/>
</dbReference>
<protein>
    <submittedName>
        <fullName evidence="5">Alpha-L-fucosidase 2</fullName>
    </submittedName>
</protein>